<organism evidence="3 4">
    <name type="scientific">Pristionchus entomophagus</name>
    <dbReference type="NCBI Taxonomy" id="358040"/>
    <lineage>
        <taxon>Eukaryota</taxon>
        <taxon>Metazoa</taxon>
        <taxon>Ecdysozoa</taxon>
        <taxon>Nematoda</taxon>
        <taxon>Chromadorea</taxon>
        <taxon>Rhabditida</taxon>
        <taxon>Rhabditina</taxon>
        <taxon>Diplogasteromorpha</taxon>
        <taxon>Diplogasteroidea</taxon>
        <taxon>Neodiplogasteridae</taxon>
        <taxon>Pristionchus</taxon>
    </lineage>
</organism>
<dbReference type="SMART" id="SM00443">
    <property type="entry name" value="G_patch"/>
    <property type="match status" value="1"/>
</dbReference>
<dbReference type="GO" id="GO:0003676">
    <property type="term" value="F:nucleic acid binding"/>
    <property type="evidence" value="ECO:0007669"/>
    <property type="project" value="InterPro"/>
</dbReference>
<dbReference type="InterPro" id="IPR000467">
    <property type="entry name" value="G_patch_dom"/>
</dbReference>
<dbReference type="EMBL" id="BTSX01000004">
    <property type="protein sequence ID" value="GMS96277.1"/>
    <property type="molecule type" value="Genomic_DNA"/>
</dbReference>
<keyword evidence="4" id="KW-1185">Reference proteome</keyword>
<dbReference type="CDD" id="cd16074">
    <property type="entry name" value="OCRE"/>
    <property type="match status" value="1"/>
</dbReference>
<evidence type="ECO:0000259" key="2">
    <source>
        <dbReference type="PROSITE" id="PS50174"/>
    </source>
</evidence>
<accession>A0AAV5TPV1</accession>
<dbReference type="InterPro" id="IPR041591">
    <property type="entry name" value="OCRE"/>
</dbReference>
<evidence type="ECO:0000313" key="3">
    <source>
        <dbReference type="EMBL" id="GMS96277.1"/>
    </source>
</evidence>
<feature type="region of interest" description="Disordered" evidence="1">
    <location>
        <begin position="223"/>
        <end position="285"/>
    </location>
</feature>
<feature type="compositionally biased region" description="Basic and acidic residues" evidence="1">
    <location>
        <begin position="389"/>
        <end position="424"/>
    </location>
</feature>
<proteinExistence type="predicted"/>
<reference evidence="3" key="1">
    <citation type="submission" date="2023-10" db="EMBL/GenBank/DDBJ databases">
        <title>Genome assembly of Pristionchus species.</title>
        <authorList>
            <person name="Yoshida K."/>
            <person name="Sommer R.J."/>
        </authorList>
    </citation>
    <scope>NUCLEOTIDE SEQUENCE</scope>
    <source>
        <strain evidence="3">RS0144</strain>
    </source>
</reference>
<name>A0AAV5TPV1_9BILA</name>
<dbReference type="InterPro" id="IPR053027">
    <property type="entry name" value="AGGF1"/>
</dbReference>
<comment type="caution">
    <text evidence="3">The sequence shown here is derived from an EMBL/GenBank/DDBJ whole genome shotgun (WGS) entry which is preliminary data.</text>
</comment>
<feature type="compositionally biased region" description="Basic and acidic residues" evidence="1">
    <location>
        <begin position="270"/>
        <end position="285"/>
    </location>
</feature>
<dbReference type="Proteomes" id="UP001432027">
    <property type="component" value="Unassembled WGS sequence"/>
</dbReference>
<dbReference type="Pfam" id="PF01585">
    <property type="entry name" value="G-patch"/>
    <property type="match status" value="1"/>
</dbReference>
<dbReference type="PANTHER" id="PTHR23106">
    <property type="entry name" value="ANGIOGENIC FACTOR WITH G PATCH AND FHA DOMAINS 1"/>
    <property type="match status" value="1"/>
</dbReference>
<dbReference type="PANTHER" id="PTHR23106:SF24">
    <property type="entry name" value="ANGIOGENIC FACTOR WITH G PATCH AND FHA DOMAINS 1"/>
    <property type="match status" value="1"/>
</dbReference>
<feature type="compositionally biased region" description="Basic and acidic residues" evidence="1">
    <location>
        <begin position="563"/>
        <end position="596"/>
    </location>
</feature>
<evidence type="ECO:0000256" key="1">
    <source>
        <dbReference type="SAM" id="MobiDB-lite"/>
    </source>
</evidence>
<dbReference type="Pfam" id="PF17780">
    <property type="entry name" value="OCRE"/>
    <property type="match status" value="1"/>
</dbReference>
<feature type="non-terminal residue" evidence="3">
    <location>
        <position position="1"/>
    </location>
</feature>
<feature type="region of interest" description="Disordered" evidence="1">
    <location>
        <begin position="554"/>
        <end position="599"/>
    </location>
</feature>
<feature type="compositionally biased region" description="Basic and acidic residues" evidence="1">
    <location>
        <begin position="223"/>
        <end position="256"/>
    </location>
</feature>
<feature type="compositionally biased region" description="Basic and acidic residues" evidence="1">
    <location>
        <begin position="165"/>
        <end position="187"/>
    </location>
</feature>
<protein>
    <recommendedName>
        <fullName evidence="2">G-patch domain-containing protein</fullName>
    </recommendedName>
</protein>
<dbReference type="PROSITE" id="PS50174">
    <property type="entry name" value="G_PATCH"/>
    <property type="match status" value="1"/>
</dbReference>
<dbReference type="AlphaFoldDB" id="A0AAV5TPV1"/>
<evidence type="ECO:0000313" key="4">
    <source>
        <dbReference type="Proteomes" id="UP001432027"/>
    </source>
</evidence>
<feature type="region of interest" description="Disordered" evidence="1">
    <location>
        <begin position="156"/>
        <end position="189"/>
    </location>
</feature>
<sequence length="709" mass="81361">HIVYTYSFLSNRSLIYQIMFSDYGGGATADSANGEGSIADMLRQAATEVLTAKVPPGFVFIEEYNMYYSLESGYYYDQNTSLFYHSETQTYYYYDETDGQYKVYQSMKPPEWTRRTHRRAAADLIGYRATEAMNQDDIDVCETLFDLLEKLEDDEDRRKRRGRRDQRESDRRSRRDEDDYRRNVERSSKRRQVFDGDGFVEVDDRRSQEDDWYKEKERKSTKEREWDRGKERPDREERDRKEKEENKRIKHEIEERRRHRSRTWSSSDSEGEKGEKAREEEDERVQMMKEEGYDQPPCVRFINLETLDLFIVTMSGGLVGLAPECDVKVPDQTLPPRLAQLLFIQEKGPEPEKKIEEDDGVDEFARRFSKRSTRSGSREGGGKRRSRSRSRDSGRRRSRSRERSSQDRGRAEEPRPGEKAEWRRIEKHVKRRQLPPNASRKERRAFERIWGKIDGDPIHGKYFLRVLSNAAKCTVDGQKVKKGEPDVVISHGCTIAFAKTNRFTLHIHSGRNTCAGCEPGLLLAAAAAAAPPPQPQPKKLKGEAARRAQLRQMKESLGFGDDEEKKPKTKYADRAKERRKMFGSDPNLPKRRDTRPEGAGGMYDGCAAKPLPGAVPIVTATDAKAAAKKALSSENKGFKMLKLMGWKEGDGLGRKNEGIIEPVANEFKGDRTGLGAAAAAAAAVLPTKNAIWEAARNRFKEIEDSEKKT</sequence>
<feature type="region of interest" description="Disordered" evidence="1">
    <location>
        <begin position="349"/>
        <end position="442"/>
    </location>
</feature>
<feature type="domain" description="G-patch" evidence="2">
    <location>
        <begin position="633"/>
        <end position="679"/>
    </location>
</feature>
<gene>
    <name evidence="3" type="ORF">PENTCL1PPCAC_18452</name>
</gene>